<evidence type="ECO:0000256" key="3">
    <source>
        <dbReference type="ARBA" id="ARBA00022490"/>
    </source>
</evidence>
<dbReference type="InterPro" id="IPR011990">
    <property type="entry name" value="TPR-like_helical_dom_sf"/>
</dbReference>
<evidence type="ECO:0000313" key="12">
    <source>
        <dbReference type="RefSeq" id="XP_030072085.1"/>
    </source>
</evidence>
<keyword evidence="11" id="KW-1185">Reference proteome</keyword>
<feature type="signal peptide" evidence="10">
    <location>
        <begin position="1"/>
        <end position="20"/>
    </location>
</feature>
<organism evidence="11 12">
    <name type="scientific">Microcaecilia unicolor</name>
    <dbReference type="NCBI Taxonomy" id="1415580"/>
    <lineage>
        <taxon>Eukaryota</taxon>
        <taxon>Metazoa</taxon>
        <taxon>Chordata</taxon>
        <taxon>Craniata</taxon>
        <taxon>Vertebrata</taxon>
        <taxon>Euteleostomi</taxon>
        <taxon>Amphibia</taxon>
        <taxon>Gymnophiona</taxon>
        <taxon>Siphonopidae</taxon>
        <taxon>Microcaecilia</taxon>
    </lineage>
</organism>
<evidence type="ECO:0000256" key="9">
    <source>
        <dbReference type="ARBA" id="ARBA00041958"/>
    </source>
</evidence>
<dbReference type="Pfam" id="PF21033">
    <property type="entry name" value="RMD1-3"/>
    <property type="match status" value="1"/>
</dbReference>
<dbReference type="GO" id="GO:0097431">
    <property type="term" value="C:mitotic spindle pole"/>
    <property type="evidence" value="ECO:0007669"/>
    <property type="project" value="TreeGrafter"/>
</dbReference>
<sequence>MAAVARLQWMWRWRLRAALCLPRGSPGLILGNPVSLRRGLSVSVLSYLAYEFYRKFCSDAVVYANDNVIRDQVLDKADYLYEAGETEKLYHFLQEYKQSDNVEILWRLARALRDLAMLSTTRAEDKKRLIYEALDYAQKALSIDAEHFAVHKWYAICISDVGDYEGTNTKIADSYVIKGHLQKAIELNPYDATSYHLMGLWCWSFASLSWFQRKMGAILFSTPPTSTYEEALQYFLKAEQVAPNFYSQNLLSLGKTYLQLKDRINARFWLTKAKEYPARTEDDKEVQKEATKLLRGL</sequence>
<keyword evidence="4" id="KW-0677">Repeat</keyword>
<reference evidence="12" key="1">
    <citation type="submission" date="2025-08" db="UniProtKB">
        <authorList>
            <consortium name="RefSeq"/>
        </authorList>
    </citation>
    <scope>IDENTIFICATION</scope>
</reference>
<dbReference type="InParanoid" id="A0A6P7Z9I2"/>
<evidence type="ECO:0000256" key="1">
    <source>
        <dbReference type="ARBA" id="ARBA00004245"/>
    </source>
</evidence>
<accession>A0A6P7Z9I2</accession>
<gene>
    <name evidence="12" type="primary">RMDN1</name>
</gene>
<keyword evidence="5" id="KW-0802">TPR repeat</keyword>
<feature type="chain" id="PRO_5027627394" description="Regulator of microtubule dynamics protein 1" evidence="10">
    <location>
        <begin position="21"/>
        <end position="297"/>
    </location>
</feature>
<dbReference type="GO" id="GO:0005876">
    <property type="term" value="C:spindle microtubule"/>
    <property type="evidence" value="ECO:0007669"/>
    <property type="project" value="TreeGrafter"/>
</dbReference>
<dbReference type="Proteomes" id="UP000515156">
    <property type="component" value="Chromosome 1"/>
</dbReference>
<dbReference type="RefSeq" id="XP_030072085.1">
    <property type="nucleotide sequence ID" value="XM_030216225.1"/>
</dbReference>
<dbReference type="InterPro" id="IPR049039">
    <property type="entry name" value="RMD1-3_a_helical_rpt"/>
</dbReference>
<evidence type="ECO:0000256" key="5">
    <source>
        <dbReference type="ARBA" id="ARBA00022803"/>
    </source>
</evidence>
<keyword evidence="3" id="KW-0963">Cytoplasm</keyword>
<dbReference type="PANTHER" id="PTHR16056:SF16">
    <property type="entry name" value="REGULATOR OF MICROTUBULE DYNAMICS PROTEIN 1"/>
    <property type="match status" value="1"/>
</dbReference>
<dbReference type="GO" id="GO:0008017">
    <property type="term" value="F:microtubule binding"/>
    <property type="evidence" value="ECO:0007669"/>
    <property type="project" value="TreeGrafter"/>
</dbReference>
<dbReference type="Gene3D" id="1.25.40.10">
    <property type="entry name" value="Tetratricopeptide repeat domain"/>
    <property type="match status" value="1"/>
</dbReference>
<dbReference type="PANTHER" id="PTHR16056">
    <property type="entry name" value="REGULATOR OF MICROTUBULE DYNAMICS PROTEIN"/>
    <property type="match status" value="1"/>
</dbReference>
<evidence type="ECO:0000256" key="8">
    <source>
        <dbReference type="ARBA" id="ARBA00039966"/>
    </source>
</evidence>
<dbReference type="CTD" id="51115"/>
<keyword evidence="10" id="KW-0732">Signal</keyword>
<dbReference type="SUPFAM" id="SSF48452">
    <property type="entry name" value="TPR-like"/>
    <property type="match status" value="1"/>
</dbReference>
<dbReference type="AlphaFoldDB" id="A0A6P7Z9I2"/>
<comment type="similarity">
    <text evidence="7">Belongs to the RMDN family.</text>
</comment>
<dbReference type="KEGG" id="muo:115478697"/>
<name>A0A6P7Z9I2_9AMPH</name>
<evidence type="ECO:0000313" key="11">
    <source>
        <dbReference type="Proteomes" id="UP000515156"/>
    </source>
</evidence>
<comment type="subcellular location">
    <subcellularLocation>
        <location evidence="1">Cytoplasm</location>
        <location evidence="1">Cytoskeleton</location>
    </subcellularLocation>
</comment>
<dbReference type="GeneID" id="115478697"/>
<evidence type="ECO:0000256" key="2">
    <source>
        <dbReference type="ARBA" id="ARBA00011375"/>
    </source>
</evidence>
<evidence type="ECO:0000256" key="4">
    <source>
        <dbReference type="ARBA" id="ARBA00022737"/>
    </source>
</evidence>
<keyword evidence="6" id="KW-0206">Cytoskeleton</keyword>
<dbReference type="OrthoDB" id="69711at2759"/>
<evidence type="ECO:0000256" key="6">
    <source>
        <dbReference type="ARBA" id="ARBA00023212"/>
    </source>
</evidence>
<dbReference type="FunCoup" id="A0A6P7Z9I2">
    <property type="interactions" value="1466"/>
</dbReference>
<comment type="subunit">
    <text evidence="2">Interacts with microtubules.</text>
</comment>
<dbReference type="GO" id="GO:0005739">
    <property type="term" value="C:mitochondrion"/>
    <property type="evidence" value="ECO:0007669"/>
    <property type="project" value="TreeGrafter"/>
</dbReference>
<proteinExistence type="inferred from homology"/>
<evidence type="ECO:0000256" key="7">
    <source>
        <dbReference type="ARBA" id="ARBA00038360"/>
    </source>
</evidence>
<evidence type="ECO:0000256" key="10">
    <source>
        <dbReference type="SAM" id="SignalP"/>
    </source>
</evidence>
<protein>
    <recommendedName>
        <fullName evidence="8">Regulator of microtubule dynamics protein 1</fullName>
    </recommendedName>
    <alternativeName>
        <fullName evidence="9">Protein FAM82B</fullName>
    </alternativeName>
</protein>